<evidence type="ECO:0000313" key="4">
    <source>
        <dbReference type="Proteomes" id="UP000069272"/>
    </source>
</evidence>
<evidence type="ECO:0000256" key="2">
    <source>
        <dbReference type="SAM" id="SignalP"/>
    </source>
</evidence>
<keyword evidence="4" id="KW-1185">Reference proteome</keyword>
<accession>A0A182F1U3</accession>
<feature type="compositionally biased region" description="Basic residues" evidence="1">
    <location>
        <begin position="41"/>
        <end position="65"/>
    </location>
</feature>
<sequence>MQFWGFILLCLAAFAFFAESHFFASGQSNDGNDLPLDRSVPHRRLPQRRPHHKVPHHNGLHHNGLHHGAGLKPSHLI</sequence>
<organism evidence="3 4">
    <name type="scientific">Anopheles albimanus</name>
    <name type="common">New world malaria mosquito</name>
    <dbReference type="NCBI Taxonomy" id="7167"/>
    <lineage>
        <taxon>Eukaryota</taxon>
        <taxon>Metazoa</taxon>
        <taxon>Ecdysozoa</taxon>
        <taxon>Arthropoda</taxon>
        <taxon>Hexapoda</taxon>
        <taxon>Insecta</taxon>
        <taxon>Pterygota</taxon>
        <taxon>Neoptera</taxon>
        <taxon>Endopterygota</taxon>
        <taxon>Diptera</taxon>
        <taxon>Nematocera</taxon>
        <taxon>Culicoidea</taxon>
        <taxon>Culicidae</taxon>
        <taxon>Anophelinae</taxon>
        <taxon>Anopheles</taxon>
    </lineage>
</organism>
<name>A0A182F1U3_ANOAL</name>
<feature type="region of interest" description="Disordered" evidence="1">
    <location>
        <begin position="25"/>
        <end position="77"/>
    </location>
</feature>
<keyword evidence="2" id="KW-0732">Signal</keyword>
<dbReference type="EnsemblMetazoa" id="AALB000422-RA">
    <property type="protein sequence ID" value="AALB000422-PA"/>
    <property type="gene ID" value="AALB000422"/>
</dbReference>
<evidence type="ECO:0000313" key="3">
    <source>
        <dbReference type="EnsemblMetazoa" id="AALB000422-PA"/>
    </source>
</evidence>
<proteinExistence type="predicted"/>
<feature type="signal peptide" evidence="2">
    <location>
        <begin position="1"/>
        <end position="20"/>
    </location>
</feature>
<reference evidence="3" key="2">
    <citation type="submission" date="2022-08" db="UniProtKB">
        <authorList>
            <consortium name="EnsemblMetazoa"/>
        </authorList>
    </citation>
    <scope>IDENTIFICATION</scope>
    <source>
        <strain evidence="3">STECLA/ALBI9_A</strain>
    </source>
</reference>
<reference evidence="3 4" key="1">
    <citation type="journal article" date="2017" name="G3 (Bethesda)">
        <title>The Physical Genome Mapping of Anopheles albimanus Corrected Scaffold Misassemblies and Identified Interarm Rearrangements in Genus Anopheles.</title>
        <authorList>
            <person name="Artemov G.N."/>
            <person name="Peery A.N."/>
            <person name="Jiang X."/>
            <person name="Tu Z."/>
            <person name="Stegniy V.N."/>
            <person name="Sharakhova M.V."/>
            <person name="Sharakhov I.V."/>
        </authorList>
    </citation>
    <scope>NUCLEOTIDE SEQUENCE [LARGE SCALE GENOMIC DNA]</scope>
    <source>
        <strain evidence="3 4">ALBI9_A</strain>
    </source>
</reference>
<evidence type="ECO:0000256" key="1">
    <source>
        <dbReference type="SAM" id="MobiDB-lite"/>
    </source>
</evidence>
<dbReference type="Proteomes" id="UP000069272">
    <property type="component" value="Chromosome 2L"/>
</dbReference>
<dbReference type="AlphaFoldDB" id="A0A182F1U3"/>
<protein>
    <submittedName>
        <fullName evidence="3">Uncharacterized protein</fullName>
    </submittedName>
</protein>
<feature type="chain" id="PRO_5043467050" evidence="2">
    <location>
        <begin position="21"/>
        <end position="77"/>
    </location>
</feature>
<dbReference type="VEuPathDB" id="VectorBase:AALB000422"/>